<dbReference type="InterPro" id="IPR050297">
    <property type="entry name" value="LipidA_mod_glycosyltrf_83"/>
</dbReference>
<feature type="transmembrane region" description="Helical" evidence="9">
    <location>
        <begin position="178"/>
        <end position="198"/>
    </location>
</feature>
<feature type="transmembrane region" description="Helical" evidence="9">
    <location>
        <begin position="245"/>
        <end position="265"/>
    </location>
</feature>
<feature type="transmembrane region" description="Helical" evidence="9">
    <location>
        <begin position="156"/>
        <end position="172"/>
    </location>
</feature>
<feature type="transmembrane region" description="Helical" evidence="9">
    <location>
        <begin position="376"/>
        <end position="394"/>
    </location>
</feature>
<keyword evidence="2" id="KW-1003">Cell membrane</keyword>
<dbReference type="InterPro" id="IPR038731">
    <property type="entry name" value="RgtA/B/C-like"/>
</dbReference>
<organism evidence="11">
    <name type="scientific">freshwater metagenome</name>
    <dbReference type="NCBI Taxonomy" id="449393"/>
    <lineage>
        <taxon>unclassified sequences</taxon>
        <taxon>metagenomes</taxon>
        <taxon>ecological metagenomes</taxon>
    </lineage>
</organism>
<evidence type="ECO:0000256" key="8">
    <source>
        <dbReference type="SAM" id="MobiDB-lite"/>
    </source>
</evidence>
<feature type="transmembrane region" description="Helical" evidence="9">
    <location>
        <begin position="427"/>
        <end position="447"/>
    </location>
</feature>
<feature type="domain" description="Glycosyltransferase RgtA/B/C/D-like" evidence="10">
    <location>
        <begin position="106"/>
        <end position="264"/>
    </location>
</feature>
<comment type="subcellular location">
    <subcellularLocation>
        <location evidence="1">Cell membrane</location>
        <topology evidence="1">Multi-pass membrane protein</topology>
    </subcellularLocation>
</comment>
<feature type="region of interest" description="Disordered" evidence="8">
    <location>
        <begin position="454"/>
        <end position="478"/>
    </location>
</feature>
<keyword evidence="4" id="KW-0808">Transferase</keyword>
<evidence type="ECO:0000313" key="11">
    <source>
        <dbReference type="EMBL" id="CAB4624404.1"/>
    </source>
</evidence>
<evidence type="ECO:0000256" key="5">
    <source>
        <dbReference type="ARBA" id="ARBA00022692"/>
    </source>
</evidence>
<feature type="compositionally biased region" description="Low complexity" evidence="8">
    <location>
        <begin position="457"/>
        <end position="478"/>
    </location>
</feature>
<keyword evidence="6 9" id="KW-1133">Transmembrane helix</keyword>
<evidence type="ECO:0000256" key="4">
    <source>
        <dbReference type="ARBA" id="ARBA00022679"/>
    </source>
</evidence>
<evidence type="ECO:0000256" key="7">
    <source>
        <dbReference type="ARBA" id="ARBA00023136"/>
    </source>
</evidence>
<gene>
    <name evidence="11" type="ORF">UFOPK1835_02049</name>
</gene>
<protein>
    <submittedName>
        <fullName evidence="11">Unannotated protein</fullName>
    </submittedName>
</protein>
<evidence type="ECO:0000256" key="6">
    <source>
        <dbReference type="ARBA" id="ARBA00022989"/>
    </source>
</evidence>
<feature type="transmembrane region" description="Helical" evidence="9">
    <location>
        <begin position="111"/>
        <end position="144"/>
    </location>
</feature>
<dbReference type="Pfam" id="PF13231">
    <property type="entry name" value="PMT_2"/>
    <property type="match status" value="1"/>
</dbReference>
<evidence type="ECO:0000256" key="2">
    <source>
        <dbReference type="ARBA" id="ARBA00022475"/>
    </source>
</evidence>
<sequence length="478" mass="52375">MPVPSRPTRRFLTVLALICLLGATIRVSYVAFFKPDVSPCAASWLEKNSLSDITGRTTYFIGRAPDNICGDALVYHDGANLLAEGEGFISPIRFIYTDGARFDSADHPPLYMIYLAGFSVVGLDSVLAHQLASVFLGVVSIAIIGLLGRRLANERAGLIAAFLASIYVYIWINDALVMSETIAITATATLLLLTYRYVSDPSRRNLVLLGLATGATVLTRAELLLYVPLVMPFLVWRVSRAWRPFLLRLVAIGALAAAVTAPWVIRNLTTFEKPVTLSTGVGITLTYANCEQSYYGNLVGYWYFPCITPAPDEPDQSLDEVILRKRGLDYMAAHKSRIPVVVMARVGRQWGLYRPLQHVELDNFDDRPPALSRIGLAQYYAFMAMAIGGAVVLYRRKVWLWPLLSMFVIVTITAATSYGTTRFRTPAEVAIVVLAGIAIDAGLNRWWRRSADDTDVDPGVAPAPGAEAVSENSSSPSS</sequence>
<evidence type="ECO:0000256" key="9">
    <source>
        <dbReference type="SAM" id="Phobius"/>
    </source>
</evidence>
<dbReference type="GO" id="GO:0008610">
    <property type="term" value="P:lipid biosynthetic process"/>
    <property type="evidence" value="ECO:0007669"/>
    <property type="project" value="UniProtKB-ARBA"/>
</dbReference>
<dbReference type="GO" id="GO:0005886">
    <property type="term" value="C:plasma membrane"/>
    <property type="evidence" value="ECO:0007669"/>
    <property type="project" value="UniProtKB-SubCell"/>
</dbReference>
<feature type="transmembrane region" description="Helical" evidence="9">
    <location>
        <begin position="400"/>
        <end position="420"/>
    </location>
</feature>
<dbReference type="EMBL" id="CAEZUP010000135">
    <property type="protein sequence ID" value="CAB4624404.1"/>
    <property type="molecule type" value="Genomic_DNA"/>
</dbReference>
<reference evidence="11" key="1">
    <citation type="submission" date="2020-05" db="EMBL/GenBank/DDBJ databases">
        <authorList>
            <person name="Chiriac C."/>
            <person name="Salcher M."/>
            <person name="Ghai R."/>
            <person name="Kavagutti S V."/>
        </authorList>
    </citation>
    <scope>NUCLEOTIDE SEQUENCE</scope>
</reference>
<dbReference type="GO" id="GO:0016763">
    <property type="term" value="F:pentosyltransferase activity"/>
    <property type="evidence" value="ECO:0007669"/>
    <property type="project" value="TreeGrafter"/>
</dbReference>
<evidence type="ECO:0000256" key="1">
    <source>
        <dbReference type="ARBA" id="ARBA00004651"/>
    </source>
</evidence>
<name>A0A6J6IIV5_9ZZZZ</name>
<keyword evidence="3" id="KW-0328">Glycosyltransferase</keyword>
<evidence type="ECO:0000256" key="3">
    <source>
        <dbReference type="ARBA" id="ARBA00022676"/>
    </source>
</evidence>
<accession>A0A6J6IIV5</accession>
<proteinExistence type="predicted"/>
<evidence type="ECO:0000259" key="10">
    <source>
        <dbReference type="Pfam" id="PF13231"/>
    </source>
</evidence>
<keyword evidence="7 9" id="KW-0472">Membrane</keyword>
<keyword evidence="5 9" id="KW-0812">Transmembrane</keyword>
<dbReference type="PANTHER" id="PTHR33908:SF11">
    <property type="entry name" value="MEMBRANE PROTEIN"/>
    <property type="match status" value="1"/>
</dbReference>
<dbReference type="PANTHER" id="PTHR33908">
    <property type="entry name" value="MANNOSYLTRANSFERASE YKCB-RELATED"/>
    <property type="match status" value="1"/>
</dbReference>
<dbReference type="AlphaFoldDB" id="A0A6J6IIV5"/>